<evidence type="ECO:0000313" key="4">
    <source>
        <dbReference type="Proteomes" id="UP000664081"/>
    </source>
</evidence>
<evidence type="ECO:0000313" key="3">
    <source>
        <dbReference type="EMBL" id="MBO1226472.1"/>
    </source>
</evidence>
<feature type="compositionally biased region" description="Basic and acidic residues" evidence="1">
    <location>
        <begin position="206"/>
        <end position="217"/>
    </location>
</feature>
<dbReference type="RefSeq" id="WP_207572449.1">
    <property type="nucleotide sequence ID" value="NZ_JAFNLQ010000149.1"/>
</dbReference>
<sequence>MKKAFFLLMSSFLILSACSNSEDSKSSDNKETESSSKDTKKNYTKDDDTQSDIDKNTSENKTGASNTQAADTVNKQDETSEERPHIQNKDNIQEKNPNTNAEDQTQQGNSPFGGIPPKGMTSEEYQLLENNIPKANNVSNEEYEQLLNEQVQKIANEKNHSIETPMGTFTPNNQNENPGQNQKIDLNSMPAGDFSTEGMSEEAQNEIDKLTRQKDFEGLSQEKYNDSVSEIMNDEINKN</sequence>
<evidence type="ECO:0008006" key="5">
    <source>
        <dbReference type="Google" id="ProtNLM"/>
    </source>
</evidence>
<keyword evidence="4" id="KW-1185">Reference proteome</keyword>
<feature type="region of interest" description="Disordered" evidence="1">
    <location>
        <begin position="158"/>
        <end position="239"/>
    </location>
</feature>
<evidence type="ECO:0000256" key="1">
    <source>
        <dbReference type="SAM" id="MobiDB-lite"/>
    </source>
</evidence>
<organism evidence="3 4">
    <name type="scientific">Staphylococcus nepalensis</name>
    <dbReference type="NCBI Taxonomy" id="214473"/>
    <lineage>
        <taxon>Bacteria</taxon>
        <taxon>Bacillati</taxon>
        <taxon>Bacillota</taxon>
        <taxon>Bacilli</taxon>
        <taxon>Bacillales</taxon>
        <taxon>Staphylococcaceae</taxon>
        <taxon>Staphylococcus</taxon>
    </lineage>
</organism>
<feature type="chain" id="PRO_5045874756" description="Lipoprotein" evidence="2">
    <location>
        <begin position="20"/>
        <end position="239"/>
    </location>
</feature>
<reference evidence="3 4" key="1">
    <citation type="submission" date="2021-03" db="EMBL/GenBank/DDBJ databases">
        <title>Staphylococci and Mammaliicocci in bats.</title>
        <authorList>
            <person name="Fountain K."/>
        </authorList>
    </citation>
    <scope>NUCLEOTIDE SEQUENCE [LARGE SCALE GENOMIC DNA]</scope>
    <source>
        <strain evidence="3 4">18_1_E_SW</strain>
    </source>
</reference>
<gene>
    <name evidence="3" type="ORF">J3T88_03925</name>
</gene>
<evidence type="ECO:0000256" key="2">
    <source>
        <dbReference type="SAM" id="SignalP"/>
    </source>
</evidence>
<protein>
    <recommendedName>
        <fullName evidence="5">Lipoprotein</fullName>
    </recommendedName>
</protein>
<feature type="compositionally biased region" description="Polar residues" evidence="1">
    <location>
        <begin position="59"/>
        <end position="73"/>
    </location>
</feature>
<name>A0ABS3KYU5_9STAP</name>
<dbReference type="Proteomes" id="UP000664081">
    <property type="component" value="Unassembled WGS sequence"/>
</dbReference>
<feature type="region of interest" description="Disordered" evidence="1">
    <location>
        <begin position="18"/>
        <end position="133"/>
    </location>
</feature>
<feature type="compositionally biased region" description="Low complexity" evidence="1">
    <location>
        <begin position="171"/>
        <end position="182"/>
    </location>
</feature>
<accession>A0ABS3KYU5</accession>
<dbReference type="PROSITE" id="PS51257">
    <property type="entry name" value="PROKAR_LIPOPROTEIN"/>
    <property type="match status" value="1"/>
</dbReference>
<feature type="compositionally biased region" description="Polar residues" evidence="1">
    <location>
        <begin position="94"/>
        <end position="110"/>
    </location>
</feature>
<feature type="signal peptide" evidence="2">
    <location>
        <begin position="1"/>
        <end position="19"/>
    </location>
</feature>
<comment type="caution">
    <text evidence="3">The sequence shown here is derived from an EMBL/GenBank/DDBJ whole genome shotgun (WGS) entry which is preliminary data.</text>
</comment>
<feature type="compositionally biased region" description="Basic and acidic residues" evidence="1">
    <location>
        <begin position="74"/>
        <end position="93"/>
    </location>
</feature>
<dbReference type="EMBL" id="JAFNLT010000003">
    <property type="protein sequence ID" value="MBO1226472.1"/>
    <property type="molecule type" value="Genomic_DNA"/>
</dbReference>
<keyword evidence="2" id="KW-0732">Signal</keyword>
<proteinExistence type="predicted"/>
<feature type="compositionally biased region" description="Basic and acidic residues" evidence="1">
    <location>
        <begin position="22"/>
        <end position="58"/>
    </location>
</feature>